<dbReference type="Proteomes" id="UP000292781">
    <property type="component" value="Unassembled WGS sequence"/>
</dbReference>
<evidence type="ECO:0000259" key="6">
    <source>
        <dbReference type="Pfam" id="PF01494"/>
    </source>
</evidence>
<evidence type="ECO:0000256" key="5">
    <source>
        <dbReference type="ARBA" id="ARBA00023033"/>
    </source>
</evidence>
<dbReference type="EMBL" id="SJFN01000038">
    <property type="protein sequence ID" value="TBW33886.1"/>
    <property type="molecule type" value="Genomic_DNA"/>
</dbReference>
<dbReference type="RefSeq" id="WP_131311276.1">
    <property type="nucleotide sequence ID" value="NZ_SJFN01000038.1"/>
</dbReference>
<evidence type="ECO:0000256" key="4">
    <source>
        <dbReference type="ARBA" id="ARBA00023002"/>
    </source>
</evidence>
<dbReference type="InterPro" id="IPR002938">
    <property type="entry name" value="FAD-bd"/>
</dbReference>
<feature type="domain" description="FAD-binding" evidence="6">
    <location>
        <begin position="7"/>
        <end position="174"/>
    </location>
</feature>
<dbReference type="PRINTS" id="PR00420">
    <property type="entry name" value="RNGMNOXGNASE"/>
</dbReference>
<comment type="caution">
    <text evidence="7">The sequence shown here is derived from an EMBL/GenBank/DDBJ whole genome shotgun (WGS) entry which is preliminary data.</text>
</comment>
<dbReference type="Pfam" id="PF01494">
    <property type="entry name" value="FAD_binding_3"/>
    <property type="match status" value="2"/>
</dbReference>
<dbReference type="PANTHER" id="PTHR13789:SF318">
    <property type="entry name" value="GERANYLGERANYL DIPHOSPHATE REDUCTASE"/>
    <property type="match status" value="1"/>
</dbReference>
<dbReference type="PANTHER" id="PTHR13789">
    <property type="entry name" value="MONOOXYGENASE"/>
    <property type="match status" value="1"/>
</dbReference>
<keyword evidence="2" id="KW-0285">Flavoprotein</keyword>
<evidence type="ECO:0000256" key="2">
    <source>
        <dbReference type="ARBA" id="ARBA00022630"/>
    </source>
</evidence>
<evidence type="ECO:0000256" key="1">
    <source>
        <dbReference type="ARBA" id="ARBA00001974"/>
    </source>
</evidence>
<organism evidence="7 8">
    <name type="scientific">Siculibacillus lacustris</name>
    <dbReference type="NCBI Taxonomy" id="1549641"/>
    <lineage>
        <taxon>Bacteria</taxon>
        <taxon>Pseudomonadati</taxon>
        <taxon>Pseudomonadota</taxon>
        <taxon>Alphaproteobacteria</taxon>
        <taxon>Hyphomicrobiales</taxon>
        <taxon>Ancalomicrobiaceae</taxon>
        <taxon>Siculibacillus</taxon>
    </lineage>
</organism>
<evidence type="ECO:0000256" key="3">
    <source>
        <dbReference type="ARBA" id="ARBA00022827"/>
    </source>
</evidence>
<evidence type="ECO:0000313" key="8">
    <source>
        <dbReference type="Proteomes" id="UP000292781"/>
    </source>
</evidence>
<keyword evidence="3" id="KW-0274">FAD</keyword>
<dbReference type="SUPFAM" id="SSF51905">
    <property type="entry name" value="FAD/NAD(P)-binding domain"/>
    <property type="match status" value="1"/>
</dbReference>
<dbReference type="SUPFAM" id="SSF54373">
    <property type="entry name" value="FAD-linked reductases, C-terminal domain"/>
    <property type="match status" value="1"/>
</dbReference>
<dbReference type="InterPro" id="IPR036188">
    <property type="entry name" value="FAD/NAD-bd_sf"/>
</dbReference>
<reference evidence="7 8" key="1">
    <citation type="submission" date="2019-02" db="EMBL/GenBank/DDBJ databases">
        <title>Siculibacillus lacustris gen. nov., sp. nov., a new rosette-forming bacterium isolated from a freshwater crater lake (Lake St. Ana, Romania).</title>
        <authorList>
            <person name="Felfoldi T."/>
            <person name="Marton Z."/>
            <person name="Szabo A."/>
            <person name="Mentes A."/>
            <person name="Boka K."/>
            <person name="Marialigeti K."/>
            <person name="Mathe I."/>
            <person name="Koncz M."/>
            <person name="Schumann P."/>
            <person name="Toth E."/>
        </authorList>
    </citation>
    <scope>NUCLEOTIDE SEQUENCE [LARGE SCALE GENOMIC DNA]</scope>
    <source>
        <strain evidence="7 8">SA-279</strain>
    </source>
</reference>
<dbReference type="Gene3D" id="3.50.50.60">
    <property type="entry name" value="FAD/NAD(P)-binding domain"/>
    <property type="match status" value="1"/>
</dbReference>
<dbReference type="InterPro" id="IPR050493">
    <property type="entry name" value="FAD-dep_Monooxygenase_BioMet"/>
</dbReference>
<dbReference type="GO" id="GO:0071949">
    <property type="term" value="F:FAD binding"/>
    <property type="evidence" value="ECO:0007669"/>
    <property type="project" value="InterPro"/>
</dbReference>
<gene>
    <name evidence="7" type="ORF">EYW49_19350</name>
</gene>
<keyword evidence="8" id="KW-1185">Reference proteome</keyword>
<evidence type="ECO:0000313" key="7">
    <source>
        <dbReference type="EMBL" id="TBW33886.1"/>
    </source>
</evidence>
<protein>
    <submittedName>
        <fullName evidence="7">FAD-binding protein</fullName>
    </submittedName>
</protein>
<dbReference type="AlphaFoldDB" id="A0A4Q9VFZ1"/>
<keyword evidence="4" id="KW-0560">Oxidoreductase</keyword>
<proteinExistence type="predicted"/>
<sequence>MSGHSLLVAGGGIGGLTAALALARAGHRVTVLEQAARFSEVGAGIQLAPNASRVLIDLGLGPALAPFAAIPEDLRVYSTRAGGEIGRTALGAAIAERYGAPYWVIHRADLARVLAAAVRARGDVELVLGARLRDVEAEPDGIRVLATVAGQPREFRTSGLIGADGVRSCVRTRIRGGPPARYAGRTAYRATVPIEMIPEDLRRSTGLWMSPKAHLVHYPIRAGRELNLVAVVEDSWVDESWSVPASADAFARHFGLDGPVRWPEPARSLLRLPNSWTKWALCGFDSRFEWSSGPVTLLGDAAHATLPFAAQGGAMAIEDAAVLARTLEAAPNTAAAFLAYETLRKGRTRAIVEQARKNGAIYHMGDLPALARDAVLRMGAATHLDDRVAWIWRWTPA</sequence>
<dbReference type="GO" id="GO:0004497">
    <property type="term" value="F:monooxygenase activity"/>
    <property type="evidence" value="ECO:0007669"/>
    <property type="project" value="UniProtKB-KW"/>
</dbReference>
<name>A0A4Q9VFZ1_9HYPH</name>
<feature type="domain" description="FAD-binding" evidence="6">
    <location>
        <begin position="289"/>
        <end position="354"/>
    </location>
</feature>
<comment type="cofactor">
    <cofactor evidence="1">
        <name>FAD</name>
        <dbReference type="ChEBI" id="CHEBI:57692"/>
    </cofactor>
</comment>
<dbReference type="OrthoDB" id="4230779at2"/>
<accession>A0A4Q9VFZ1</accession>
<keyword evidence="5" id="KW-0503">Monooxygenase</keyword>